<evidence type="ECO:0000313" key="2">
    <source>
        <dbReference type="Proteomes" id="UP000031737"/>
    </source>
</evidence>
<dbReference type="OrthoDB" id="266798at2759"/>
<evidence type="ECO:0000313" key="1">
    <source>
        <dbReference type="EMBL" id="ESL09478.1"/>
    </source>
</evidence>
<keyword evidence="2" id="KW-1185">Reference proteome</keyword>
<name>A0A061J245_TRYRA</name>
<dbReference type="AlphaFoldDB" id="A0A061J245"/>
<sequence>MAAVAAPAWVVAGVGIPFVDSGTLHTDGVILSPHPAANASCQTPLSFSRSRIVRSAPIAVEQRLVHVNARNPSVSREGFFLFEGSRVGDGNSDSNNNTNTCRDHETRSLAMGYNNEGGKKCPTSFSQPNTRNRSISKQVLSATIASTKAKTVKEQYPIKVPRKSTNVYGTLQDKLKYVPYRTALPTNEPPRVDESPGITDTEDSNAALLYDADNVKMFDKGQLIPMFIQMFPCELRDRTIIVLNRVVEATCGPDIATVVAIEPRSETSFITLIRTNNVWQLIHKLRCRVLMDRHGFWYAENMEQYLRLKEYCESVRRLPQQMRHFQTDGLPCMPLVVELSRSVNAASVTSPPAPPPFDEVAPIATMERRRMRSHNRL</sequence>
<dbReference type="Proteomes" id="UP000031737">
    <property type="component" value="Unassembled WGS sequence"/>
</dbReference>
<gene>
    <name evidence="1" type="ORF">TRSC58_02799</name>
</gene>
<dbReference type="VEuPathDB" id="TriTrypDB:TRSC58_02799"/>
<accession>A0A061J245</accession>
<protein>
    <submittedName>
        <fullName evidence="1">Uncharacterized protein</fullName>
    </submittedName>
</protein>
<reference evidence="1 2" key="1">
    <citation type="submission" date="2013-07" db="EMBL/GenBank/DDBJ databases">
        <authorList>
            <person name="Stoco P.H."/>
            <person name="Wagner G."/>
            <person name="Gerber A."/>
            <person name="Zaha A."/>
            <person name="Thompson C."/>
            <person name="Bartholomeu D.C."/>
            <person name="Luckemeyer D.D."/>
            <person name="Bahia D."/>
            <person name="Loreto E."/>
            <person name="Prestes E.B."/>
            <person name="Lima F.M."/>
            <person name="Rodrigues-Luiz G."/>
            <person name="Vallejo G.A."/>
            <person name="Filho J.F."/>
            <person name="Monteiro K.M."/>
            <person name="Tyler K.M."/>
            <person name="de Almeida L.G."/>
            <person name="Ortiz M.F."/>
            <person name="Siervo M.A."/>
            <person name="de Moraes M.H."/>
            <person name="Cunha O.L."/>
            <person name="Mendonca-Neto R."/>
            <person name="Silva R."/>
            <person name="Teixeira S.M."/>
            <person name="Murta S.M."/>
            <person name="Sincero T.C."/>
            <person name="Mendes T.A."/>
            <person name="Urmenyi T.P."/>
            <person name="Silva V.G."/>
            <person name="da Rocha W.D."/>
            <person name="Andersson B."/>
            <person name="Romanha A.J."/>
            <person name="Steindel M."/>
            <person name="de Vasconcelos A.T."/>
            <person name="Grisard E.C."/>
        </authorList>
    </citation>
    <scope>NUCLEOTIDE SEQUENCE [LARGE SCALE GENOMIC DNA]</scope>
    <source>
        <strain evidence="1 2">SC58</strain>
    </source>
</reference>
<organism evidence="1 2">
    <name type="scientific">Trypanosoma rangeli SC58</name>
    <dbReference type="NCBI Taxonomy" id="429131"/>
    <lineage>
        <taxon>Eukaryota</taxon>
        <taxon>Discoba</taxon>
        <taxon>Euglenozoa</taxon>
        <taxon>Kinetoplastea</taxon>
        <taxon>Metakinetoplastina</taxon>
        <taxon>Trypanosomatida</taxon>
        <taxon>Trypanosomatidae</taxon>
        <taxon>Trypanosoma</taxon>
        <taxon>Herpetosoma</taxon>
    </lineage>
</organism>
<dbReference type="EMBL" id="AUPL01002799">
    <property type="protein sequence ID" value="ESL09478.1"/>
    <property type="molecule type" value="Genomic_DNA"/>
</dbReference>
<proteinExistence type="predicted"/>
<comment type="caution">
    <text evidence="1">The sequence shown here is derived from an EMBL/GenBank/DDBJ whole genome shotgun (WGS) entry which is preliminary data.</text>
</comment>